<evidence type="ECO:0000256" key="1">
    <source>
        <dbReference type="SAM" id="Phobius"/>
    </source>
</evidence>
<keyword evidence="3" id="KW-1185">Reference proteome</keyword>
<evidence type="ECO:0008006" key="4">
    <source>
        <dbReference type="Google" id="ProtNLM"/>
    </source>
</evidence>
<dbReference type="RefSeq" id="WP_243547901.1">
    <property type="nucleotide sequence ID" value="NZ_CP094532.1"/>
</dbReference>
<proteinExistence type="predicted"/>
<feature type="transmembrane region" description="Helical" evidence="1">
    <location>
        <begin position="35"/>
        <end position="67"/>
    </location>
</feature>
<keyword evidence="1" id="KW-1133">Transmembrane helix</keyword>
<dbReference type="PANTHER" id="PTHR42910">
    <property type="entry name" value="TRANSPORTER SCO4007-RELATED"/>
    <property type="match status" value="1"/>
</dbReference>
<dbReference type="InterPro" id="IPR036259">
    <property type="entry name" value="MFS_trans_sf"/>
</dbReference>
<dbReference type="Proteomes" id="UP000831460">
    <property type="component" value="Chromosome"/>
</dbReference>
<keyword evidence="1" id="KW-0472">Membrane</keyword>
<protein>
    <recommendedName>
        <fullName evidence="4">Major facilitator superfamily (MFS) profile domain-containing protein</fullName>
    </recommendedName>
</protein>
<dbReference type="EMBL" id="CP094532">
    <property type="protein sequence ID" value="UOE39959.1"/>
    <property type="molecule type" value="Genomic_DNA"/>
</dbReference>
<accession>A0ABY4BMG1</accession>
<dbReference type="SUPFAM" id="SSF103473">
    <property type="entry name" value="MFS general substrate transporter"/>
    <property type="match status" value="1"/>
</dbReference>
<gene>
    <name evidence="2" type="ORF">MTP09_08480</name>
</gene>
<reference evidence="2 3" key="1">
    <citation type="submission" date="2022-03" db="EMBL/GenBank/DDBJ databases">
        <title>Chryseobacterium sp. isolated from particulate matters in swine house.</title>
        <authorList>
            <person name="Won M."/>
            <person name="Kim S.-J."/>
            <person name="Kwon S.-W."/>
        </authorList>
    </citation>
    <scope>NUCLEOTIDE SEQUENCE [LARGE SCALE GENOMIC DNA]</scope>
    <source>
        <strain evidence="2 3">SC2-2</strain>
    </source>
</reference>
<dbReference type="PANTHER" id="PTHR42910:SF1">
    <property type="entry name" value="MAJOR FACILITATOR SUPERFAMILY (MFS) PROFILE DOMAIN-CONTAINING PROTEIN"/>
    <property type="match status" value="1"/>
</dbReference>
<evidence type="ECO:0000313" key="3">
    <source>
        <dbReference type="Proteomes" id="UP000831460"/>
    </source>
</evidence>
<name>A0ABY4BMG1_9FLAO</name>
<evidence type="ECO:0000313" key="2">
    <source>
        <dbReference type="EMBL" id="UOE39959.1"/>
    </source>
</evidence>
<organism evidence="2 3">
    <name type="scientific">Chryseobacterium suipulveris</name>
    <dbReference type="NCBI Taxonomy" id="2929800"/>
    <lineage>
        <taxon>Bacteria</taxon>
        <taxon>Pseudomonadati</taxon>
        <taxon>Bacteroidota</taxon>
        <taxon>Flavobacteriia</taxon>
        <taxon>Flavobacteriales</taxon>
        <taxon>Weeksellaceae</taxon>
        <taxon>Chryseobacterium group</taxon>
        <taxon>Chryseobacterium</taxon>
    </lineage>
</organism>
<keyword evidence="1" id="KW-0812">Transmembrane</keyword>
<dbReference type="Gene3D" id="1.20.1250.20">
    <property type="entry name" value="MFS general substrate transporter like domains"/>
    <property type="match status" value="1"/>
</dbReference>
<sequence length="84" mass="9022">MNPNQIGLFGLVGAVGALGARVIGGLNDKKDSRRIIVVCIISCLIAYAVLGFAGTYIIGIILGIIVLDLVFRGQWFLHNHLFIV</sequence>
<feature type="transmembrane region" description="Helical" evidence="1">
    <location>
        <begin position="6"/>
        <end position="23"/>
    </location>
</feature>